<keyword evidence="1" id="KW-0732">Signal</keyword>
<dbReference type="InterPro" id="IPR058334">
    <property type="entry name" value="DUF8021"/>
</dbReference>
<dbReference type="PROSITE" id="PS51257">
    <property type="entry name" value="PROKAR_LIPOPROTEIN"/>
    <property type="match status" value="1"/>
</dbReference>
<evidence type="ECO:0000313" key="4">
    <source>
        <dbReference type="Proteomes" id="UP001374803"/>
    </source>
</evidence>
<reference evidence="3" key="1">
    <citation type="submission" date="2021-12" db="EMBL/GenBank/DDBJ databases">
        <title>Discovery of the Pendulisporaceae a myxobacterial family with distinct sporulation behavior and unique specialized metabolism.</title>
        <authorList>
            <person name="Garcia R."/>
            <person name="Popoff A."/>
            <person name="Bader C.D."/>
            <person name="Loehr J."/>
            <person name="Walesch S."/>
            <person name="Walt C."/>
            <person name="Boldt J."/>
            <person name="Bunk B."/>
            <person name="Haeckl F.J.F.P.J."/>
            <person name="Gunesch A.P."/>
            <person name="Birkelbach J."/>
            <person name="Nuebel U."/>
            <person name="Pietschmann T."/>
            <person name="Bach T."/>
            <person name="Mueller R."/>
        </authorList>
    </citation>
    <scope>NUCLEOTIDE SEQUENCE</scope>
    <source>
        <strain evidence="3">MSr11367</strain>
    </source>
</reference>
<protein>
    <recommendedName>
        <fullName evidence="2">DUF8021 domain-containing protein</fullName>
    </recommendedName>
</protein>
<accession>A0ABZ2LA86</accession>
<evidence type="ECO:0000313" key="3">
    <source>
        <dbReference type="EMBL" id="WXB07836.1"/>
    </source>
</evidence>
<feature type="domain" description="DUF8021" evidence="2">
    <location>
        <begin position="32"/>
        <end position="142"/>
    </location>
</feature>
<organism evidence="3 4">
    <name type="scientific">Pendulispora rubella</name>
    <dbReference type="NCBI Taxonomy" id="2741070"/>
    <lineage>
        <taxon>Bacteria</taxon>
        <taxon>Pseudomonadati</taxon>
        <taxon>Myxococcota</taxon>
        <taxon>Myxococcia</taxon>
        <taxon>Myxococcales</taxon>
        <taxon>Sorangiineae</taxon>
        <taxon>Pendulisporaceae</taxon>
        <taxon>Pendulispora</taxon>
    </lineage>
</organism>
<keyword evidence="4" id="KW-1185">Reference proteome</keyword>
<dbReference type="Proteomes" id="UP001374803">
    <property type="component" value="Chromosome"/>
</dbReference>
<sequence length="144" mass="15896">MRGYQIIGALVVAFASPCLVGTASASACDDSCRIRAADAYVRALVSHDARDVPFADDARRIENGLLTGCSGDDIRVQLEHGPHYWFIQRIYDVRWSVIGNEVQGTYLLDASLPAIPIRLATVQITERFVVSDDGRIRFIEASIR</sequence>
<dbReference type="EMBL" id="CP089983">
    <property type="protein sequence ID" value="WXB07836.1"/>
    <property type="molecule type" value="Genomic_DNA"/>
</dbReference>
<name>A0ABZ2LA86_9BACT</name>
<feature type="chain" id="PRO_5045113220" description="DUF8021 domain-containing protein" evidence="1">
    <location>
        <begin position="28"/>
        <end position="144"/>
    </location>
</feature>
<dbReference type="RefSeq" id="WP_394837503.1">
    <property type="nucleotide sequence ID" value="NZ_CP089929.1"/>
</dbReference>
<dbReference type="Pfam" id="PF26061">
    <property type="entry name" value="DUF8021"/>
    <property type="match status" value="1"/>
</dbReference>
<evidence type="ECO:0000256" key="1">
    <source>
        <dbReference type="SAM" id="SignalP"/>
    </source>
</evidence>
<feature type="signal peptide" evidence="1">
    <location>
        <begin position="1"/>
        <end position="27"/>
    </location>
</feature>
<evidence type="ECO:0000259" key="2">
    <source>
        <dbReference type="Pfam" id="PF26061"/>
    </source>
</evidence>
<gene>
    <name evidence="3" type="ORF">LVJ94_11405</name>
</gene>
<proteinExistence type="predicted"/>